<accession>A0A6M4IP14</accession>
<dbReference type="GO" id="GO:0006400">
    <property type="term" value="P:tRNA modification"/>
    <property type="evidence" value="ECO:0007669"/>
    <property type="project" value="TreeGrafter"/>
</dbReference>
<dbReference type="EMBL" id="CP053085">
    <property type="protein sequence ID" value="QJR35166.1"/>
    <property type="molecule type" value="Genomic_DNA"/>
</dbReference>
<dbReference type="InterPro" id="IPR039657">
    <property type="entry name" value="Dimethylallyltransferase"/>
</dbReference>
<protein>
    <recommendedName>
        <fullName evidence="10">tRNA dimethylallyltransferase</fullName>
        <ecNumber evidence="10">2.5.1.75</ecNumber>
    </recommendedName>
    <alternativeName>
        <fullName evidence="10">Dimethylallyl diphosphate:tRNA dimethylallyltransferase</fullName>
        <shortName evidence="10">DMAPP:tRNA dimethylallyltransferase</shortName>
        <shortName evidence="10">DMATase</shortName>
    </alternativeName>
    <alternativeName>
        <fullName evidence="10">Isopentenyl-diphosphate:tRNA isopentenyltransferase</fullName>
        <shortName evidence="10">IPP transferase</shortName>
        <shortName evidence="10">IPPT</shortName>
        <shortName evidence="10">IPTase</shortName>
    </alternativeName>
</protein>
<comment type="similarity">
    <text evidence="3 10 13">Belongs to the IPP transferase family.</text>
</comment>
<evidence type="ECO:0000256" key="4">
    <source>
        <dbReference type="ARBA" id="ARBA00022679"/>
    </source>
</evidence>
<keyword evidence="4 10" id="KW-0808">Transferase</keyword>
<dbReference type="Gene3D" id="3.40.50.300">
    <property type="entry name" value="P-loop containing nucleotide triphosphate hydrolases"/>
    <property type="match status" value="1"/>
</dbReference>
<comment type="caution">
    <text evidence="10">Lacks conserved residue(s) required for the propagation of feature annotation.</text>
</comment>
<evidence type="ECO:0000256" key="9">
    <source>
        <dbReference type="ARBA" id="ARBA00049563"/>
    </source>
</evidence>
<evidence type="ECO:0000256" key="3">
    <source>
        <dbReference type="ARBA" id="ARBA00005842"/>
    </source>
</evidence>
<gene>
    <name evidence="10 15" type="primary">miaA</name>
    <name evidence="15" type="ORF">HKW67_06435</name>
</gene>
<dbReference type="Pfam" id="PF01715">
    <property type="entry name" value="IPPT"/>
    <property type="match status" value="1"/>
</dbReference>
<reference evidence="15 16" key="1">
    <citation type="submission" date="2020-05" db="EMBL/GenBank/DDBJ databases">
        <title>Complete genome sequence of Gemmatimonas greenlandica TET16.</title>
        <authorList>
            <person name="Zeng Y."/>
        </authorList>
    </citation>
    <scope>NUCLEOTIDE SEQUENCE [LARGE SCALE GENOMIC DNA]</scope>
    <source>
        <strain evidence="15 16">TET16</strain>
    </source>
</reference>
<dbReference type="AlphaFoldDB" id="A0A6M4IP14"/>
<dbReference type="Proteomes" id="UP000500938">
    <property type="component" value="Chromosome"/>
</dbReference>
<dbReference type="NCBIfam" id="TIGR00174">
    <property type="entry name" value="miaA"/>
    <property type="match status" value="1"/>
</dbReference>
<keyword evidence="8 10" id="KW-0460">Magnesium</keyword>
<dbReference type="HAMAP" id="MF_00185">
    <property type="entry name" value="IPP_trans"/>
    <property type="match status" value="1"/>
</dbReference>
<keyword evidence="5 10" id="KW-0819">tRNA processing</keyword>
<evidence type="ECO:0000256" key="8">
    <source>
        <dbReference type="ARBA" id="ARBA00022842"/>
    </source>
</evidence>
<dbReference type="InterPro" id="IPR027417">
    <property type="entry name" value="P-loop_NTPase"/>
</dbReference>
<organism evidence="15 16">
    <name type="scientific">Gemmatimonas groenlandica</name>
    <dbReference type="NCBI Taxonomy" id="2732249"/>
    <lineage>
        <taxon>Bacteria</taxon>
        <taxon>Pseudomonadati</taxon>
        <taxon>Gemmatimonadota</taxon>
        <taxon>Gemmatimonadia</taxon>
        <taxon>Gemmatimonadales</taxon>
        <taxon>Gemmatimonadaceae</taxon>
        <taxon>Gemmatimonas</taxon>
    </lineage>
</organism>
<proteinExistence type="inferred from homology"/>
<feature type="binding site" evidence="10">
    <location>
        <begin position="35"/>
        <end position="40"/>
    </location>
    <ligand>
        <name>substrate</name>
    </ligand>
</feature>
<comment type="function">
    <text evidence="2 10 12">Catalyzes the transfer of a dimethylallyl group onto the adenine at position 37 in tRNAs that read codons beginning with uridine, leading to the formation of N6-(dimethylallyl)adenosine (i(6)A).</text>
</comment>
<evidence type="ECO:0000256" key="6">
    <source>
        <dbReference type="ARBA" id="ARBA00022741"/>
    </source>
</evidence>
<name>A0A6M4IP14_9BACT</name>
<feature type="compositionally biased region" description="Low complexity" evidence="14">
    <location>
        <begin position="13"/>
        <end position="22"/>
    </location>
</feature>
<evidence type="ECO:0000256" key="1">
    <source>
        <dbReference type="ARBA" id="ARBA00001946"/>
    </source>
</evidence>
<evidence type="ECO:0000313" key="16">
    <source>
        <dbReference type="Proteomes" id="UP000500938"/>
    </source>
</evidence>
<keyword evidence="16" id="KW-1185">Reference proteome</keyword>
<keyword evidence="6 10" id="KW-0547">Nucleotide-binding</keyword>
<evidence type="ECO:0000313" key="15">
    <source>
        <dbReference type="EMBL" id="QJR35166.1"/>
    </source>
</evidence>
<dbReference type="PANTHER" id="PTHR11088">
    <property type="entry name" value="TRNA DIMETHYLALLYLTRANSFERASE"/>
    <property type="match status" value="1"/>
</dbReference>
<dbReference type="GO" id="GO:0005524">
    <property type="term" value="F:ATP binding"/>
    <property type="evidence" value="ECO:0007669"/>
    <property type="project" value="UniProtKB-UniRule"/>
</dbReference>
<feature type="site" description="Interaction with substrate tRNA" evidence="10">
    <location>
        <position position="146"/>
    </location>
</feature>
<dbReference type="PANTHER" id="PTHR11088:SF60">
    <property type="entry name" value="TRNA DIMETHYLALLYLTRANSFERASE"/>
    <property type="match status" value="1"/>
</dbReference>
<dbReference type="RefSeq" id="WP_171224595.1">
    <property type="nucleotide sequence ID" value="NZ_CP053085.1"/>
</dbReference>
<comment type="cofactor">
    <cofactor evidence="1 10">
        <name>Mg(2+)</name>
        <dbReference type="ChEBI" id="CHEBI:18420"/>
    </cofactor>
</comment>
<feature type="region of interest" description="Disordered" evidence="14">
    <location>
        <begin position="1"/>
        <end position="23"/>
    </location>
</feature>
<evidence type="ECO:0000256" key="7">
    <source>
        <dbReference type="ARBA" id="ARBA00022840"/>
    </source>
</evidence>
<feature type="binding site" evidence="10">
    <location>
        <begin position="33"/>
        <end position="40"/>
    </location>
    <ligand>
        <name>ATP</name>
        <dbReference type="ChEBI" id="CHEBI:30616"/>
    </ligand>
</feature>
<keyword evidence="7 10" id="KW-0067">ATP-binding</keyword>
<feature type="region of interest" description="Disordered" evidence="14">
    <location>
        <begin position="200"/>
        <end position="219"/>
    </location>
</feature>
<feature type="region of interest" description="Interaction with substrate tRNA" evidence="10">
    <location>
        <begin position="58"/>
        <end position="61"/>
    </location>
</feature>
<evidence type="ECO:0000256" key="2">
    <source>
        <dbReference type="ARBA" id="ARBA00003213"/>
    </source>
</evidence>
<comment type="catalytic activity">
    <reaction evidence="9 10 11">
        <text>adenosine(37) in tRNA + dimethylallyl diphosphate = N(6)-dimethylallyladenosine(37) in tRNA + diphosphate</text>
        <dbReference type="Rhea" id="RHEA:26482"/>
        <dbReference type="Rhea" id="RHEA-COMP:10162"/>
        <dbReference type="Rhea" id="RHEA-COMP:10375"/>
        <dbReference type="ChEBI" id="CHEBI:33019"/>
        <dbReference type="ChEBI" id="CHEBI:57623"/>
        <dbReference type="ChEBI" id="CHEBI:74411"/>
        <dbReference type="ChEBI" id="CHEBI:74415"/>
        <dbReference type="EC" id="2.5.1.75"/>
    </reaction>
</comment>
<dbReference type="GO" id="GO:0052381">
    <property type="term" value="F:tRNA dimethylallyltransferase activity"/>
    <property type="evidence" value="ECO:0007669"/>
    <property type="project" value="UniProtKB-UniRule"/>
</dbReference>
<dbReference type="SUPFAM" id="SSF52540">
    <property type="entry name" value="P-loop containing nucleoside triphosphate hydrolases"/>
    <property type="match status" value="1"/>
</dbReference>
<evidence type="ECO:0000256" key="11">
    <source>
        <dbReference type="RuleBase" id="RU003783"/>
    </source>
</evidence>
<dbReference type="EC" id="2.5.1.75" evidence="10"/>
<evidence type="ECO:0000256" key="5">
    <source>
        <dbReference type="ARBA" id="ARBA00022694"/>
    </source>
</evidence>
<evidence type="ECO:0000256" key="14">
    <source>
        <dbReference type="SAM" id="MobiDB-lite"/>
    </source>
</evidence>
<sequence length="351" mass="38222">MGRARPAIRSEVTAASTGGSASRSWTPRRIIVGPTAAGKSALAMYLARQRGLAIVSADSRQVYDGFDIGTAKPPLADRQAIPHFGIDVVAPTIRYSARAWADDAVRWCEDAEQAGTPPVVVGGTGLYVKALVSPLDAVPTLDPDRREALGAWLAACPLDELARWCRRLDPARAHLGRTQLLRAVETALLAGTRLSEALRSVDRPGTSRENPADVSTPPSARYLVVDPGPVLAERIAHRVHQMIADGFVQEVERLRESIAHDAPAWSASGYRVVRDALEGAGGTRAVDAAIERVIIETRQYAKRQRTWFRHQMPAEQVTRINPDAPEALDQALAWWDHEESVANHAMHTRTA</sequence>
<feature type="site" description="Interaction with substrate tRNA" evidence="10">
    <location>
        <position position="124"/>
    </location>
</feature>
<evidence type="ECO:0000256" key="13">
    <source>
        <dbReference type="RuleBase" id="RU003785"/>
    </source>
</evidence>
<evidence type="ECO:0000256" key="10">
    <source>
        <dbReference type="HAMAP-Rule" id="MF_00185"/>
    </source>
</evidence>
<dbReference type="KEGG" id="ggr:HKW67_06435"/>
<dbReference type="InterPro" id="IPR018022">
    <property type="entry name" value="IPT"/>
</dbReference>
<evidence type="ECO:0000256" key="12">
    <source>
        <dbReference type="RuleBase" id="RU003784"/>
    </source>
</evidence>
<comment type="subunit">
    <text evidence="10">Monomer.</text>
</comment>
<dbReference type="Gene3D" id="1.10.287.890">
    <property type="entry name" value="Crystal structure of tRNA isopentenylpyrophosphate transferase (bh2366) domain"/>
    <property type="match status" value="1"/>
</dbReference>